<dbReference type="InterPro" id="IPR014710">
    <property type="entry name" value="RmlC-like_jellyroll"/>
</dbReference>
<dbReference type="SMART" id="SM00100">
    <property type="entry name" value="cNMP"/>
    <property type="match status" value="1"/>
</dbReference>
<dbReference type="InterPro" id="IPR050397">
    <property type="entry name" value="Env_Response_Regulators"/>
</dbReference>
<sequence length="333" mass="36540">MADPSEISADDLAALEFFAGCRPSALAPLTALLRPLSAPAGEVLIHQDDTALKFMLIASGRTQVTHDGPDGPDVVAELEPGMIVGEIALLRDAPRTATVTAIEPVTGWVGDRAAFEFLLQMPGMFDRLVRIARQRLASAITPIPVQVKNGDWFYLRPVLPGDVERTMNGPVEFSSETLYRRFQSVRKPTKALLEYLFEVDYADHFVWVMTEGELGPVVADARVVREGHHATTAEVAFTVGDDYQGRGIGTFLLDALVVSADYLGIERFTARVLSENYAMRRILDRLGAVWEREDLGVVLTDVPVPAVDTLSLDPELAAKIKDVTRQVIRSVNQ</sequence>
<protein>
    <submittedName>
        <fullName evidence="3">Acetyltransferase Pat</fullName>
    </submittedName>
</protein>
<dbReference type="PANTHER" id="PTHR24567:SF74">
    <property type="entry name" value="HTH-TYPE TRANSCRIPTIONAL REGULATOR ARCR"/>
    <property type="match status" value="1"/>
</dbReference>
<evidence type="ECO:0000313" key="4">
    <source>
        <dbReference type="Proteomes" id="UP000466906"/>
    </source>
</evidence>
<dbReference type="GO" id="GO:0016747">
    <property type="term" value="F:acyltransferase activity, transferring groups other than amino-acyl groups"/>
    <property type="evidence" value="ECO:0007669"/>
    <property type="project" value="InterPro"/>
</dbReference>
<dbReference type="InterPro" id="IPR000595">
    <property type="entry name" value="cNMP-bd_dom"/>
</dbReference>
<dbReference type="InterPro" id="IPR018490">
    <property type="entry name" value="cNMP-bd_dom_sf"/>
</dbReference>
<dbReference type="InterPro" id="IPR016181">
    <property type="entry name" value="Acyl_CoA_acyltransferase"/>
</dbReference>
<dbReference type="Gene3D" id="2.60.120.10">
    <property type="entry name" value="Jelly Rolls"/>
    <property type="match status" value="1"/>
</dbReference>
<dbReference type="CDD" id="cd04301">
    <property type="entry name" value="NAT_SF"/>
    <property type="match status" value="1"/>
</dbReference>
<dbReference type="GO" id="GO:0005829">
    <property type="term" value="C:cytosol"/>
    <property type="evidence" value="ECO:0007669"/>
    <property type="project" value="TreeGrafter"/>
</dbReference>
<dbReference type="Pfam" id="PF13302">
    <property type="entry name" value="Acetyltransf_3"/>
    <property type="match status" value="1"/>
</dbReference>
<name>A0A6N4UWV0_9MYCO</name>
<reference evidence="3 4" key="1">
    <citation type="journal article" date="2019" name="Emerg. Microbes Infect.">
        <title>Comprehensive subspecies identification of 175 nontuberculous mycobacteria species based on 7547 genomic profiles.</title>
        <authorList>
            <person name="Matsumoto Y."/>
            <person name="Kinjo T."/>
            <person name="Motooka D."/>
            <person name="Nabeya D."/>
            <person name="Jung N."/>
            <person name="Uechi K."/>
            <person name="Horii T."/>
            <person name="Iida T."/>
            <person name="Fujita J."/>
            <person name="Nakamura S."/>
        </authorList>
    </citation>
    <scope>NUCLEOTIDE SEQUENCE [LARGE SCALE GENOMIC DNA]</scope>
    <source>
        <strain evidence="3 4">JCM 12272</strain>
    </source>
</reference>
<keyword evidence="4" id="KW-1185">Reference proteome</keyword>
<keyword evidence="3" id="KW-0808">Transferase</keyword>
<dbReference type="Gene3D" id="3.40.630.30">
    <property type="match status" value="1"/>
</dbReference>
<dbReference type="PANTHER" id="PTHR24567">
    <property type="entry name" value="CRP FAMILY TRANSCRIPTIONAL REGULATORY PROTEIN"/>
    <property type="match status" value="1"/>
</dbReference>
<dbReference type="PROSITE" id="PS51186">
    <property type="entry name" value="GNAT"/>
    <property type="match status" value="1"/>
</dbReference>
<feature type="domain" description="Cyclic nucleotide-binding" evidence="1">
    <location>
        <begin position="17"/>
        <end position="119"/>
    </location>
</feature>
<dbReference type="RefSeq" id="WP_163668100.1">
    <property type="nucleotide sequence ID" value="NZ_AP022565.1"/>
</dbReference>
<evidence type="ECO:0000259" key="1">
    <source>
        <dbReference type="PROSITE" id="PS50042"/>
    </source>
</evidence>
<dbReference type="AlphaFoldDB" id="A0A6N4UWV0"/>
<feature type="domain" description="N-acetyltransferase" evidence="2">
    <location>
        <begin position="153"/>
        <end position="317"/>
    </location>
</feature>
<evidence type="ECO:0000259" key="2">
    <source>
        <dbReference type="PROSITE" id="PS51186"/>
    </source>
</evidence>
<evidence type="ECO:0000313" key="3">
    <source>
        <dbReference type="EMBL" id="BBX29556.1"/>
    </source>
</evidence>
<dbReference type="SUPFAM" id="SSF55729">
    <property type="entry name" value="Acyl-CoA N-acyltransferases (Nat)"/>
    <property type="match status" value="1"/>
</dbReference>
<dbReference type="Pfam" id="PF00027">
    <property type="entry name" value="cNMP_binding"/>
    <property type="match status" value="1"/>
</dbReference>
<dbReference type="GO" id="GO:0003700">
    <property type="term" value="F:DNA-binding transcription factor activity"/>
    <property type="evidence" value="ECO:0007669"/>
    <property type="project" value="TreeGrafter"/>
</dbReference>
<accession>A0A6N4UWV0</accession>
<dbReference type="Proteomes" id="UP000466906">
    <property type="component" value="Chromosome"/>
</dbReference>
<dbReference type="EMBL" id="AP022565">
    <property type="protein sequence ID" value="BBX29556.1"/>
    <property type="molecule type" value="Genomic_DNA"/>
</dbReference>
<dbReference type="PROSITE" id="PS50042">
    <property type="entry name" value="CNMP_BINDING_3"/>
    <property type="match status" value="1"/>
</dbReference>
<organism evidence="3 4">
    <name type="scientific">Mycolicibacterium alvei</name>
    <dbReference type="NCBI Taxonomy" id="67081"/>
    <lineage>
        <taxon>Bacteria</taxon>
        <taxon>Bacillati</taxon>
        <taxon>Actinomycetota</taxon>
        <taxon>Actinomycetes</taxon>
        <taxon>Mycobacteriales</taxon>
        <taxon>Mycobacteriaceae</taxon>
        <taxon>Mycolicibacterium</taxon>
    </lineage>
</organism>
<dbReference type="InterPro" id="IPR000182">
    <property type="entry name" value="GNAT_dom"/>
</dbReference>
<dbReference type="PROSITE" id="PS00889">
    <property type="entry name" value="CNMP_BINDING_2"/>
    <property type="match status" value="1"/>
</dbReference>
<dbReference type="InterPro" id="IPR018488">
    <property type="entry name" value="cNMP-bd_CS"/>
</dbReference>
<dbReference type="KEGG" id="malv:MALV_46810"/>
<dbReference type="CDD" id="cd00038">
    <property type="entry name" value="CAP_ED"/>
    <property type="match status" value="1"/>
</dbReference>
<dbReference type="SUPFAM" id="SSF51206">
    <property type="entry name" value="cAMP-binding domain-like"/>
    <property type="match status" value="1"/>
</dbReference>
<gene>
    <name evidence="3" type="ORF">MALV_46810</name>
</gene>
<proteinExistence type="predicted"/>